<accession>A0ABP0TCI2</accession>
<dbReference type="PANTHER" id="PTHR13318:SF182">
    <property type="entry name" value="F-BOX_LRR-REPEAT PROTEIN 14"/>
    <property type="match status" value="1"/>
</dbReference>
<evidence type="ECO:0000259" key="1">
    <source>
        <dbReference type="SMART" id="SM00256"/>
    </source>
</evidence>
<dbReference type="Pfam" id="PF18511">
    <property type="entry name" value="F-box_5"/>
    <property type="match status" value="1"/>
</dbReference>
<feature type="domain" description="F-box" evidence="1">
    <location>
        <begin position="4"/>
        <end position="45"/>
    </location>
</feature>
<dbReference type="SUPFAM" id="SSF52047">
    <property type="entry name" value="RNI-like"/>
    <property type="match status" value="1"/>
</dbReference>
<dbReference type="SMART" id="SM00256">
    <property type="entry name" value="FBOX"/>
    <property type="match status" value="1"/>
</dbReference>
<evidence type="ECO:0000313" key="2">
    <source>
        <dbReference type="EMBL" id="CAK9192425.1"/>
    </source>
</evidence>
<dbReference type="InterPro" id="IPR006553">
    <property type="entry name" value="Leu-rich_rpt_Cys-con_subtyp"/>
</dbReference>
<dbReference type="Proteomes" id="UP001497512">
    <property type="component" value="Chromosome 1"/>
</dbReference>
<dbReference type="SMART" id="SM00367">
    <property type="entry name" value="LRR_CC"/>
    <property type="match status" value="6"/>
</dbReference>
<sequence length="472" mass="51946">MFLLPDEVLLAVLARVETVKDRNSFSVVCRRFYEMDRIHRSHLKVGCGLHPAHQALLSLCKRFSHLSSVEIAYSGWLSSDGEQIGDEGLFILATECTSLTKLSLNFCGFIRDPGFAKLANLGANLEVLLLNFIPGITGRGLLSLVSGCQRITTLKLTRCMQVKSMEWLELLGRKGRLEHLSIKHCKGIGEADLGKLGNGWRGLQEFHFEVDPTQRYTEVFVAKDNVSQQLEPICKKLRVLSLKNCLANPSQGLAQVLMHSEALVRLHLDTCIGVRDEDMVLIAMRCTQLKYLSLRVPSNYSMSARQREAAKLTDTSLKSIAEHCLQLEEVAICSVDGDFPSFASFSGVGVSAMVQWCPLLRRLSLDAPYAFSDSCMQVICASESLEILQLARCQEVSDLGMGFVANSHLCELHLCQCRGITDAGFAPLLGSNKLARLLVQDCPAISETGILGVAKTVVYKSGDRSGVDFTAL</sequence>
<dbReference type="Gene3D" id="3.80.10.10">
    <property type="entry name" value="Ribonuclease Inhibitor"/>
    <property type="match status" value="2"/>
</dbReference>
<dbReference type="InterPro" id="IPR036047">
    <property type="entry name" value="F-box-like_dom_sf"/>
</dbReference>
<gene>
    <name evidence="2" type="ORF">CSSPTR1EN2_LOCUS1884</name>
</gene>
<proteinExistence type="predicted"/>
<organism evidence="2 3">
    <name type="scientific">Sphagnum troendelagicum</name>
    <dbReference type="NCBI Taxonomy" id="128251"/>
    <lineage>
        <taxon>Eukaryota</taxon>
        <taxon>Viridiplantae</taxon>
        <taxon>Streptophyta</taxon>
        <taxon>Embryophyta</taxon>
        <taxon>Bryophyta</taxon>
        <taxon>Sphagnophytina</taxon>
        <taxon>Sphagnopsida</taxon>
        <taxon>Sphagnales</taxon>
        <taxon>Sphagnaceae</taxon>
        <taxon>Sphagnum</taxon>
    </lineage>
</organism>
<dbReference type="CDD" id="cd22159">
    <property type="entry name" value="F-box_AtTIR1-like"/>
    <property type="match status" value="1"/>
</dbReference>
<dbReference type="InterPro" id="IPR032675">
    <property type="entry name" value="LRR_dom_sf"/>
</dbReference>
<dbReference type="InterPro" id="IPR001810">
    <property type="entry name" value="F-box_dom"/>
</dbReference>
<reference evidence="2 3" key="1">
    <citation type="submission" date="2024-02" db="EMBL/GenBank/DDBJ databases">
        <authorList>
            <consortium name="ELIXIR-Norway"/>
            <consortium name="Elixir Norway"/>
        </authorList>
    </citation>
    <scope>NUCLEOTIDE SEQUENCE [LARGE SCALE GENOMIC DNA]</scope>
</reference>
<protein>
    <recommendedName>
        <fullName evidence="1">F-box domain-containing protein</fullName>
    </recommendedName>
</protein>
<dbReference type="InterPro" id="IPR041567">
    <property type="entry name" value="COI1_F-box"/>
</dbReference>
<name>A0ABP0TCI2_9BRYO</name>
<dbReference type="PANTHER" id="PTHR13318">
    <property type="entry name" value="PARTNER OF PAIRED, ISOFORM B-RELATED"/>
    <property type="match status" value="1"/>
</dbReference>
<keyword evidence="3" id="KW-1185">Reference proteome</keyword>
<dbReference type="Gene3D" id="1.20.1280.50">
    <property type="match status" value="1"/>
</dbReference>
<evidence type="ECO:0000313" key="3">
    <source>
        <dbReference type="Proteomes" id="UP001497512"/>
    </source>
</evidence>
<dbReference type="EMBL" id="OZ019893">
    <property type="protein sequence ID" value="CAK9192425.1"/>
    <property type="molecule type" value="Genomic_DNA"/>
</dbReference>
<dbReference type="SUPFAM" id="SSF81383">
    <property type="entry name" value="F-box domain"/>
    <property type="match status" value="1"/>
</dbReference>